<dbReference type="AlphaFoldDB" id="A0A4Q7UWW0"/>
<keyword evidence="2" id="KW-1133">Transmembrane helix</keyword>
<keyword evidence="4" id="KW-1185">Reference proteome</keyword>
<feature type="region of interest" description="Disordered" evidence="1">
    <location>
        <begin position="87"/>
        <end position="106"/>
    </location>
</feature>
<dbReference type="EMBL" id="SHKL01000001">
    <property type="protein sequence ID" value="RZT86366.1"/>
    <property type="molecule type" value="Genomic_DNA"/>
</dbReference>
<dbReference type="RefSeq" id="WP_130290677.1">
    <property type="nucleotide sequence ID" value="NZ_SHKL01000001.1"/>
</dbReference>
<evidence type="ECO:0000256" key="1">
    <source>
        <dbReference type="SAM" id="MobiDB-lite"/>
    </source>
</evidence>
<reference evidence="3 4" key="1">
    <citation type="submission" date="2019-02" db="EMBL/GenBank/DDBJ databases">
        <title>Sequencing the genomes of 1000 actinobacteria strains.</title>
        <authorList>
            <person name="Klenk H.-P."/>
        </authorList>
    </citation>
    <scope>NUCLEOTIDE SEQUENCE [LARGE SCALE GENOMIC DNA]</scope>
    <source>
        <strain evidence="3 4">DSM 45779</strain>
    </source>
</reference>
<gene>
    <name evidence="3" type="ORF">EV383_3259</name>
</gene>
<dbReference type="Proteomes" id="UP000291591">
    <property type="component" value="Unassembled WGS sequence"/>
</dbReference>
<evidence type="ECO:0000256" key="2">
    <source>
        <dbReference type="SAM" id="Phobius"/>
    </source>
</evidence>
<organism evidence="3 4">
    <name type="scientific">Pseudonocardia sediminis</name>
    <dbReference type="NCBI Taxonomy" id="1397368"/>
    <lineage>
        <taxon>Bacteria</taxon>
        <taxon>Bacillati</taxon>
        <taxon>Actinomycetota</taxon>
        <taxon>Actinomycetes</taxon>
        <taxon>Pseudonocardiales</taxon>
        <taxon>Pseudonocardiaceae</taxon>
        <taxon>Pseudonocardia</taxon>
    </lineage>
</organism>
<keyword evidence="2" id="KW-0812">Transmembrane</keyword>
<accession>A0A4Q7UWW0</accession>
<name>A0A4Q7UWW0_PSEST</name>
<evidence type="ECO:0000313" key="4">
    <source>
        <dbReference type="Proteomes" id="UP000291591"/>
    </source>
</evidence>
<proteinExistence type="predicted"/>
<keyword evidence="2" id="KW-0472">Membrane</keyword>
<sequence length="179" mass="17575">MGNRALSAPAVRWTLVLSILCGVLAMHALVLGHSAHIAAAFPAHATVSPAEHGSAAPSPTAAFPAVHTVADGPAAHVAAGHAAPAVAPGRSDAAAGPTAAGHSPAGHFPAGHDHGLLHLCLAVLTTLAGLAAVPLVARLLLPVVAGLDHRSGRSRVVTTAAAPPPPSAVRLAQLCVLRT</sequence>
<comment type="caution">
    <text evidence="3">The sequence shown here is derived from an EMBL/GenBank/DDBJ whole genome shotgun (WGS) entry which is preliminary data.</text>
</comment>
<feature type="transmembrane region" description="Helical" evidence="2">
    <location>
        <begin position="116"/>
        <end position="141"/>
    </location>
</feature>
<evidence type="ECO:0000313" key="3">
    <source>
        <dbReference type="EMBL" id="RZT86366.1"/>
    </source>
</evidence>
<protein>
    <submittedName>
        <fullName evidence="3">Uncharacterized protein</fullName>
    </submittedName>
</protein>